<dbReference type="Gene3D" id="3.40.50.1820">
    <property type="entry name" value="alpha/beta hydrolase"/>
    <property type="match status" value="1"/>
</dbReference>
<evidence type="ECO:0000313" key="4">
    <source>
        <dbReference type="Proteomes" id="UP001501436"/>
    </source>
</evidence>
<comment type="caution">
    <text evidence="3">The sequence shown here is derived from an EMBL/GenBank/DDBJ whole genome shotgun (WGS) entry which is preliminary data.</text>
</comment>
<dbReference type="SUPFAM" id="SSF53474">
    <property type="entry name" value="alpha/beta-Hydrolases"/>
    <property type="match status" value="1"/>
</dbReference>
<keyword evidence="4" id="KW-1185">Reference proteome</keyword>
<evidence type="ECO:0000256" key="1">
    <source>
        <dbReference type="ARBA" id="ARBA00022801"/>
    </source>
</evidence>
<evidence type="ECO:0000259" key="2">
    <source>
        <dbReference type="Pfam" id="PF00561"/>
    </source>
</evidence>
<dbReference type="Pfam" id="PF00561">
    <property type="entry name" value="Abhydrolase_1"/>
    <property type="match status" value="1"/>
</dbReference>
<protein>
    <submittedName>
        <fullName evidence="3">Alpha/beta hydrolase</fullName>
    </submittedName>
</protein>
<reference evidence="4" key="1">
    <citation type="journal article" date="2019" name="Int. J. Syst. Evol. Microbiol.">
        <title>The Global Catalogue of Microorganisms (GCM) 10K type strain sequencing project: providing services to taxonomists for standard genome sequencing and annotation.</title>
        <authorList>
            <consortium name="The Broad Institute Genomics Platform"/>
            <consortium name="The Broad Institute Genome Sequencing Center for Infectious Disease"/>
            <person name="Wu L."/>
            <person name="Ma J."/>
        </authorList>
    </citation>
    <scope>NUCLEOTIDE SEQUENCE [LARGE SCALE GENOMIC DNA]</scope>
    <source>
        <strain evidence="4">JCM 18283</strain>
    </source>
</reference>
<dbReference type="PANTHER" id="PTHR43329">
    <property type="entry name" value="EPOXIDE HYDROLASE"/>
    <property type="match status" value="1"/>
</dbReference>
<dbReference type="InterPro" id="IPR000639">
    <property type="entry name" value="Epox_hydrolase-like"/>
</dbReference>
<dbReference type="RefSeq" id="WP_345334432.1">
    <property type="nucleotide sequence ID" value="NZ_BAABJI010000004.1"/>
</dbReference>
<dbReference type="Proteomes" id="UP001501436">
    <property type="component" value="Unassembled WGS sequence"/>
</dbReference>
<dbReference type="InterPro" id="IPR029058">
    <property type="entry name" value="AB_hydrolase_fold"/>
</dbReference>
<dbReference type="PRINTS" id="PR00412">
    <property type="entry name" value="EPOXHYDRLASE"/>
</dbReference>
<gene>
    <name evidence="3" type="ORF">GCM10023313_40750</name>
</gene>
<accession>A0ABP9G7V5</accession>
<sequence>METIYQDEQLIKNWPGFSNHQIEVNGTRLHYVDGGTGPVLICLPGWPQTWYSYHSVAPELAAKFRVIVIDIRGMGSSATPASGYDKKTMAADVYELMLKLGITKANILGHDIGGMVAASLAHNYPDVVECLILADGLHPDEGMMQMKLMPPSGTFGEKIDNQQPYTWWMSFNQVKELPEKLLEGRFRYLLDWLFNYVMVDDSMMTDFDRNVYAVVYNQPERIRASNAWYQAFNQDIEDAKTYSKLDMPLLGLASNVSFGYYQYALPVIANQYKLSHLENTGHYMFEENPDAVIDAITDFLKAGT</sequence>
<dbReference type="GO" id="GO:0016787">
    <property type="term" value="F:hydrolase activity"/>
    <property type="evidence" value="ECO:0007669"/>
    <property type="project" value="UniProtKB-KW"/>
</dbReference>
<feature type="domain" description="AB hydrolase-1" evidence="2">
    <location>
        <begin position="38"/>
        <end position="146"/>
    </location>
</feature>
<dbReference type="PRINTS" id="PR00111">
    <property type="entry name" value="ABHYDROLASE"/>
</dbReference>
<dbReference type="InterPro" id="IPR000073">
    <property type="entry name" value="AB_hydrolase_1"/>
</dbReference>
<evidence type="ECO:0000313" key="3">
    <source>
        <dbReference type="EMBL" id="GAA4931587.1"/>
    </source>
</evidence>
<proteinExistence type="predicted"/>
<organism evidence="3 4">
    <name type="scientific">Mucilaginibacter defluvii</name>
    <dbReference type="NCBI Taxonomy" id="1196019"/>
    <lineage>
        <taxon>Bacteria</taxon>
        <taxon>Pseudomonadati</taxon>
        <taxon>Bacteroidota</taxon>
        <taxon>Sphingobacteriia</taxon>
        <taxon>Sphingobacteriales</taxon>
        <taxon>Sphingobacteriaceae</taxon>
        <taxon>Mucilaginibacter</taxon>
    </lineage>
</organism>
<keyword evidence="1 3" id="KW-0378">Hydrolase</keyword>
<dbReference type="EMBL" id="BAABJI010000004">
    <property type="protein sequence ID" value="GAA4931587.1"/>
    <property type="molecule type" value="Genomic_DNA"/>
</dbReference>
<name>A0ABP9G7V5_9SPHI</name>